<gene>
    <name evidence="1" type="ORF">PHYBOEH_006109</name>
</gene>
<dbReference type="Pfam" id="PF10294">
    <property type="entry name" value="Methyltransf_16"/>
    <property type="match status" value="1"/>
</dbReference>
<proteinExistence type="predicted"/>
<name>A0A8T1X283_9STRA</name>
<dbReference type="EMBL" id="JAGDFL010000032">
    <property type="protein sequence ID" value="KAG7400352.1"/>
    <property type="molecule type" value="Genomic_DNA"/>
</dbReference>
<evidence type="ECO:0000313" key="2">
    <source>
        <dbReference type="Proteomes" id="UP000693981"/>
    </source>
</evidence>
<comment type="caution">
    <text evidence="1">The sequence shown here is derived from an EMBL/GenBank/DDBJ whole genome shotgun (WGS) entry which is preliminary data.</text>
</comment>
<reference evidence="1" key="1">
    <citation type="submission" date="2021-02" db="EMBL/GenBank/DDBJ databases">
        <authorList>
            <person name="Palmer J.M."/>
        </authorList>
    </citation>
    <scope>NUCLEOTIDE SEQUENCE</scope>
    <source>
        <strain evidence="1">SCRP23</strain>
    </source>
</reference>
<dbReference type="PANTHER" id="PTHR14614">
    <property type="entry name" value="HEPATOCELLULAR CARCINOMA-ASSOCIATED ANTIGEN"/>
    <property type="match status" value="1"/>
</dbReference>
<accession>A0A8T1X283</accession>
<keyword evidence="2" id="KW-1185">Reference proteome</keyword>
<dbReference type="OrthoDB" id="413520at2759"/>
<dbReference type="AlphaFoldDB" id="A0A8T1X283"/>
<evidence type="ECO:0000313" key="1">
    <source>
        <dbReference type="EMBL" id="KAG7400352.1"/>
    </source>
</evidence>
<dbReference type="InterPro" id="IPR019410">
    <property type="entry name" value="Methyltransf_16"/>
</dbReference>
<organism evidence="1 2">
    <name type="scientific">Phytophthora boehmeriae</name>
    <dbReference type="NCBI Taxonomy" id="109152"/>
    <lineage>
        <taxon>Eukaryota</taxon>
        <taxon>Sar</taxon>
        <taxon>Stramenopiles</taxon>
        <taxon>Oomycota</taxon>
        <taxon>Peronosporomycetes</taxon>
        <taxon>Peronosporales</taxon>
        <taxon>Peronosporaceae</taxon>
        <taxon>Phytophthora</taxon>
    </lineage>
</organism>
<sequence length="444" mass="49418">MPTNAPERWRSKPSESNDVSRFDFDGDKLIALQENLPTDLQLLRLRLRFGLPARIQVGQKFRGVVDLVNEMGQSTVGLETPEDLEIALANDNNSAFGVDQLALSVEKKTPTARTKQQQAKWVFWATVRSSSSSQPAAVDPNEVNVSLRIQMKQPRQTLDKLKEFDSPRRLLQQLCEGSAWLNDQVLVLPLQVELQVANARTSDDDVSTSTVCQRLFQTSLVPDDRKQNQVEQKLLVIEENYGDAMGSHVWDASILLSFAMLQAGMTLPKFAEQSVSSGVPEGNQAMLELGSGCGLFATVLASLQSSFQYIFTEKPDSTKRLRANLLRNGSSSALVLPLEWGPSLPSGLQNSDVRVVFAADVLYNWAAHEALLATLDSLAQQQPLQVFLAHKRRGKASAENLNALASGTFNSPTDCKECRWQHWHVEKLARLGRIDLFRLDQRHL</sequence>
<dbReference type="Proteomes" id="UP000693981">
    <property type="component" value="Unassembled WGS sequence"/>
</dbReference>
<protein>
    <submittedName>
        <fullName evidence="1">Uncharacterized protein</fullName>
    </submittedName>
</protein>